<dbReference type="PANTHER" id="PTHR37981">
    <property type="entry name" value="LIPASE 2"/>
    <property type="match status" value="1"/>
</dbReference>
<evidence type="ECO:0000313" key="2">
    <source>
        <dbReference type="EMBL" id="WEB38332.1"/>
    </source>
</evidence>
<dbReference type="RefSeq" id="WP_275306027.1">
    <property type="nucleotide sequence ID" value="NZ_CP095749.1"/>
</dbReference>
<sequence>MPRAALPRTTHTLATADAPRSAGVRKCASVLTGAALLASALTVTTTPASAHAAAPAGTGKYVALGDSYAAGAGVPAQSAGLCLRSDHNYGHLVAAALSPSSYVDKTCAGAKVGALTTAQTDLGIVVNGPQLDAVTPDTSLVTLTLGGNNLGTSDVGFVDVVVACSALSLTNPFGAPCRNFYGDTLSKRLDSAAAQLADGLRKLSAKAPKAKVVVVGYPAVLPDDPTACFGKMPVTTGDLRFLRSVMGELNEKVERTATAAGATYVDTLAPTKGHDSCSASRWIEGLLPTSPAAPLHPNARGERAMADAVLRALGR</sequence>
<reference evidence="2 3" key="1">
    <citation type="submission" date="2022-03" db="EMBL/GenBank/DDBJ databases">
        <title>Streptomyces yunnanensis P86,complete genome.</title>
        <authorList>
            <person name="Chen S."/>
            <person name="Zhang Q."/>
        </authorList>
    </citation>
    <scope>NUCLEOTIDE SEQUENCE [LARGE SCALE GENOMIC DNA]</scope>
    <source>
        <strain evidence="2 3">P86</strain>
    </source>
</reference>
<dbReference type="Pfam" id="PF13472">
    <property type="entry name" value="Lipase_GDSL_2"/>
    <property type="match status" value="1"/>
</dbReference>
<dbReference type="CDD" id="cd01823">
    <property type="entry name" value="SEST_like"/>
    <property type="match status" value="1"/>
</dbReference>
<gene>
    <name evidence="2" type="ORF">MOV08_02770</name>
</gene>
<dbReference type="EMBL" id="CP095749">
    <property type="protein sequence ID" value="WEB38332.1"/>
    <property type="molecule type" value="Genomic_DNA"/>
</dbReference>
<organism evidence="2 3">
    <name type="scientific">Streptomyces yunnanensis</name>
    <dbReference type="NCBI Taxonomy" id="156453"/>
    <lineage>
        <taxon>Bacteria</taxon>
        <taxon>Bacillati</taxon>
        <taxon>Actinomycetota</taxon>
        <taxon>Actinomycetes</taxon>
        <taxon>Kitasatosporales</taxon>
        <taxon>Streptomycetaceae</taxon>
        <taxon>Streptomyces</taxon>
    </lineage>
</organism>
<dbReference type="GO" id="GO:0016787">
    <property type="term" value="F:hydrolase activity"/>
    <property type="evidence" value="ECO:0007669"/>
    <property type="project" value="UniProtKB-KW"/>
</dbReference>
<dbReference type="InterPro" id="IPR036514">
    <property type="entry name" value="SGNH_hydro_sf"/>
</dbReference>
<keyword evidence="2" id="KW-0378">Hydrolase</keyword>
<feature type="domain" description="SGNH hydrolase-type esterase" evidence="1">
    <location>
        <begin position="63"/>
        <end position="304"/>
    </location>
</feature>
<proteinExistence type="predicted"/>
<dbReference type="SUPFAM" id="SSF52266">
    <property type="entry name" value="SGNH hydrolase"/>
    <property type="match status" value="1"/>
</dbReference>
<dbReference type="PANTHER" id="PTHR37981:SF1">
    <property type="entry name" value="SGNH HYDROLASE-TYPE ESTERASE DOMAIN-CONTAINING PROTEIN"/>
    <property type="match status" value="1"/>
</dbReference>
<evidence type="ECO:0000313" key="3">
    <source>
        <dbReference type="Proteomes" id="UP001218629"/>
    </source>
</evidence>
<dbReference type="Proteomes" id="UP001218629">
    <property type="component" value="Chromosome"/>
</dbReference>
<protein>
    <submittedName>
        <fullName evidence="2">SGNH/GDSL hydrolase family protein</fullName>
    </submittedName>
</protein>
<keyword evidence="3" id="KW-1185">Reference proteome</keyword>
<dbReference type="InterPro" id="IPR013830">
    <property type="entry name" value="SGNH_hydro"/>
</dbReference>
<name>A0ABY8A074_9ACTN</name>
<dbReference type="Gene3D" id="3.40.50.1110">
    <property type="entry name" value="SGNH hydrolase"/>
    <property type="match status" value="1"/>
</dbReference>
<accession>A0ABY8A074</accession>
<dbReference type="InterPro" id="IPR037460">
    <property type="entry name" value="SEST-like"/>
</dbReference>
<evidence type="ECO:0000259" key="1">
    <source>
        <dbReference type="Pfam" id="PF13472"/>
    </source>
</evidence>